<evidence type="ECO:0000256" key="4">
    <source>
        <dbReference type="PROSITE-ProRule" id="PRU00182"/>
    </source>
</evidence>
<name>A0ABZ2C341_9PROT</name>
<dbReference type="Pfam" id="PF01479">
    <property type="entry name" value="S4"/>
    <property type="match status" value="1"/>
</dbReference>
<evidence type="ECO:0000313" key="7">
    <source>
        <dbReference type="EMBL" id="WVX66820.1"/>
    </source>
</evidence>
<dbReference type="PANTHER" id="PTHR21600:SF44">
    <property type="entry name" value="RIBOSOMAL LARGE SUBUNIT PSEUDOURIDINE SYNTHASE D"/>
    <property type="match status" value="1"/>
</dbReference>
<dbReference type="InterPro" id="IPR050188">
    <property type="entry name" value="RluA_PseudoU_synthase"/>
</dbReference>
<keyword evidence="4" id="KW-0694">RNA-binding</keyword>
<keyword evidence="2 5" id="KW-0413">Isomerase</keyword>
<dbReference type="RefSeq" id="WP_331255641.1">
    <property type="nucleotide sequence ID" value="NZ_CP133270.1"/>
</dbReference>
<dbReference type="SMART" id="SM00363">
    <property type="entry name" value="S4"/>
    <property type="match status" value="1"/>
</dbReference>
<accession>A0ABZ2C341</accession>
<evidence type="ECO:0000256" key="1">
    <source>
        <dbReference type="ARBA" id="ARBA00010876"/>
    </source>
</evidence>
<dbReference type="PROSITE" id="PS50889">
    <property type="entry name" value="S4"/>
    <property type="match status" value="1"/>
</dbReference>
<dbReference type="NCBIfam" id="TIGR00005">
    <property type="entry name" value="rluA_subfam"/>
    <property type="match status" value="1"/>
</dbReference>
<dbReference type="CDD" id="cd00165">
    <property type="entry name" value="S4"/>
    <property type="match status" value="1"/>
</dbReference>
<dbReference type="InterPro" id="IPR006145">
    <property type="entry name" value="PsdUridine_synth_RsuA/RluA"/>
</dbReference>
<comment type="catalytic activity">
    <reaction evidence="5">
        <text>a uridine in RNA = a pseudouridine in RNA</text>
        <dbReference type="Rhea" id="RHEA:48348"/>
        <dbReference type="Rhea" id="RHEA-COMP:12068"/>
        <dbReference type="Rhea" id="RHEA-COMP:12069"/>
        <dbReference type="ChEBI" id="CHEBI:65314"/>
        <dbReference type="ChEBI" id="CHEBI:65315"/>
    </reaction>
</comment>
<sequence length="320" mass="35486">MTTRTILVSEQEAGLRLDKFLSLACPDLSRTRIQNLIEEGHVLVEGRAVQSHAQKTKAGWTFVITIPEAIDAIPEPQDIPLEIIYEDDDLLVLNKPAGLVVHPAPGNHDNTLVNALLAHCGTSLSGIGGVKRPGIVHRLDKDTSGLMIVAKNDLAHHHLSHQLSTRTLSRTYQAFLWGIPKNQTGTIRTQLGRHPKDRKKMAVLPEGGKEAITHYQVLETYPPTASLVECRLETGRTHQIRVHMTHLGHPLLGDPVYGRPPKGVPEFLKNHLKEVPWTGGRQALHAAQIKFIHPRTGDLLSFSCPLPEDMRILKSVLDFK</sequence>
<dbReference type="InterPro" id="IPR002942">
    <property type="entry name" value="S4_RNA-bd"/>
</dbReference>
<dbReference type="Proteomes" id="UP001330434">
    <property type="component" value="Chromosome"/>
</dbReference>
<dbReference type="InterPro" id="IPR006224">
    <property type="entry name" value="PsdUridine_synth_RluA-like_CS"/>
</dbReference>
<feature type="domain" description="RNA-binding S4" evidence="6">
    <location>
        <begin position="15"/>
        <end position="74"/>
    </location>
</feature>
<comment type="function">
    <text evidence="5">Responsible for synthesis of pseudouridine from uracil.</text>
</comment>
<dbReference type="CDD" id="cd02869">
    <property type="entry name" value="PseudoU_synth_RluA_like"/>
    <property type="match status" value="1"/>
</dbReference>
<comment type="catalytic activity">
    <reaction evidence="3">
        <text>uridine(1911/1915/1917) in 23S rRNA = pseudouridine(1911/1915/1917) in 23S rRNA</text>
        <dbReference type="Rhea" id="RHEA:42524"/>
        <dbReference type="Rhea" id="RHEA-COMP:10097"/>
        <dbReference type="Rhea" id="RHEA-COMP:10098"/>
        <dbReference type="ChEBI" id="CHEBI:65314"/>
        <dbReference type="ChEBI" id="CHEBI:65315"/>
        <dbReference type="EC" id="5.4.99.23"/>
    </reaction>
</comment>
<evidence type="ECO:0000256" key="2">
    <source>
        <dbReference type="ARBA" id="ARBA00023235"/>
    </source>
</evidence>
<dbReference type="PROSITE" id="PS01129">
    <property type="entry name" value="PSI_RLU"/>
    <property type="match status" value="1"/>
</dbReference>
<comment type="similarity">
    <text evidence="1 5">Belongs to the pseudouridine synthase RluA family.</text>
</comment>
<evidence type="ECO:0000256" key="3">
    <source>
        <dbReference type="ARBA" id="ARBA00036882"/>
    </source>
</evidence>
<organism evidence="7 8">
    <name type="scientific">Candidatus Bealeia paramacronuclearis</name>
    <dbReference type="NCBI Taxonomy" id="1921001"/>
    <lineage>
        <taxon>Bacteria</taxon>
        <taxon>Pseudomonadati</taxon>
        <taxon>Pseudomonadota</taxon>
        <taxon>Alphaproteobacteria</taxon>
        <taxon>Holosporales</taxon>
        <taxon>Holosporaceae</taxon>
        <taxon>Candidatus Bealeia</taxon>
    </lineage>
</organism>
<dbReference type="Pfam" id="PF00849">
    <property type="entry name" value="PseudoU_synth_2"/>
    <property type="match status" value="1"/>
</dbReference>
<gene>
    <name evidence="7" type="ORF">Bealeia1_01007</name>
</gene>
<dbReference type="EC" id="5.4.99.-" evidence="5"/>
<evidence type="ECO:0000256" key="5">
    <source>
        <dbReference type="RuleBase" id="RU362028"/>
    </source>
</evidence>
<proteinExistence type="inferred from homology"/>
<dbReference type="SUPFAM" id="SSF55120">
    <property type="entry name" value="Pseudouridine synthase"/>
    <property type="match status" value="1"/>
</dbReference>
<evidence type="ECO:0000313" key="8">
    <source>
        <dbReference type="Proteomes" id="UP001330434"/>
    </source>
</evidence>
<dbReference type="InterPro" id="IPR036986">
    <property type="entry name" value="S4_RNA-bd_sf"/>
</dbReference>
<dbReference type="EMBL" id="CP133270">
    <property type="protein sequence ID" value="WVX66820.1"/>
    <property type="molecule type" value="Genomic_DNA"/>
</dbReference>
<dbReference type="Gene3D" id="3.10.290.10">
    <property type="entry name" value="RNA-binding S4 domain"/>
    <property type="match status" value="1"/>
</dbReference>
<dbReference type="PANTHER" id="PTHR21600">
    <property type="entry name" value="MITOCHONDRIAL RNA PSEUDOURIDINE SYNTHASE"/>
    <property type="match status" value="1"/>
</dbReference>
<reference evidence="7 8" key="1">
    <citation type="journal article" date="2024" name="Environ. Microbiol.">
        <title>Novel evolutionary insights on the interactions of the Holosporales (Alphaproteobacteria) with eukaryotic hosts from comparative genomics.</title>
        <authorList>
            <person name="Giovannini M."/>
            <person name="Petroni G."/>
            <person name="Castelli M."/>
        </authorList>
    </citation>
    <scope>NUCLEOTIDE SEQUENCE [LARGE SCALE GENOMIC DNA]</scope>
    <source>
        <strain evidence="7 8">US_Bl 15I1</strain>
    </source>
</reference>
<evidence type="ECO:0000259" key="6">
    <source>
        <dbReference type="SMART" id="SM00363"/>
    </source>
</evidence>
<dbReference type="InterPro" id="IPR006225">
    <property type="entry name" value="PsdUridine_synth_RluC/D"/>
</dbReference>
<dbReference type="InterPro" id="IPR020103">
    <property type="entry name" value="PsdUridine_synth_cat_dom_sf"/>
</dbReference>
<dbReference type="Gene3D" id="3.30.2350.10">
    <property type="entry name" value="Pseudouridine synthase"/>
    <property type="match status" value="1"/>
</dbReference>
<protein>
    <recommendedName>
        <fullName evidence="5">Pseudouridine synthase</fullName>
        <ecNumber evidence="5">5.4.99.-</ecNumber>
    </recommendedName>
</protein>
<keyword evidence="8" id="KW-1185">Reference proteome</keyword>
<dbReference type="SUPFAM" id="SSF55174">
    <property type="entry name" value="Alpha-L RNA-binding motif"/>
    <property type="match status" value="1"/>
</dbReference>